<dbReference type="PANTHER" id="PTHR46431:SF7">
    <property type="entry name" value="SNARE ASSOCIATED GOLGI PROTEIN FAMILY"/>
    <property type="match status" value="1"/>
</dbReference>
<dbReference type="EnsemblPlants" id="Kaladp0015s0023.2.v1.1">
    <property type="protein sequence ID" value="Kaladp0015s0023.2.v1.1"/>
    <property type="gene ID" value="Kaladp0015s0023.v1.1"/>
</dbReference>
<dbReference type="Proteomes" id="UP000594263">
    <property type="component" value="Unplaced"/>
</dbReference>
<proteinExistence type="predicted"/>
<dbReference type="Pfam" id="PF09335">
    <property type="entry name" value="VTT_dom"/>
    <property type="match status" value="1"/>
</dbReference>
<dbReference type="AlphaFoldDB" id="A0A7N0SZ39"/>
<feature type="transmembrane region" description="Helical" evidence="1">
    <location>
        <begin position="97"/>
        <end position="118"/>
    </location>
</feature>
<feature type="transmembrane region" description="Helical" evidence="1">
    <location>
        <begin position="218"/>
        <end position="238"/>
    </location>
</feature>
<evidence type="ECO:0000256" key="1">
    <source>
        <dbReference type="SAM" id="Phobius"/>
    </source>
</evidence>
<keyword evidence="4" id="KW-1185">Reference proteome</keyword>
<keyword evidence="1" id="KW-1133">Transmembrane helix</keyword>
<dbReference type="Gramene" id="Kaladp0015s0023.2.v1.1">
    <property type="protein sequence ID" value="Kaladp0015s0023.2.v1.1"/>
    <property type="gene ID" value="Kaladp0015s0023.v1.1"/>
</dbReference>
<dbReference type="OMA" id="NVKYVPY"/>
<dbReference type="Gramene" id="Kaladp0015s0023.1.v1.1">
    <property type="protein sequence ID" value="Kaladp0015s0023.1.v1.1"/>
    <property type="gene ID" value="Kaladp0015s0023.v1.1"/>
</dbReference>
<reference evidence="3" key="1">
    <citation type="submission" date="2021-01" db="UniProtKB">
        <authorList>
            <consortium name="EnsemblPlants"/>
        </authorList>
    </citation>
    <scope>IDENTIFICATION</scope>
</reference>
<protein>
    <recommendedName>
        <fullName evidence="2">VTT domain-containing protein</fullName>
    </recommendedName>
</protein>
<feature type="transmembrane region" description="Helical" evidence="1">
    <location>
        <begin position="258"/>
        <end position="279"/>
    </location>
</feature>
<name>A0A7N0SZ39_KALFE</name>
<feature type="transmembrane region" description="Helical" evidence="1">
    <location>
        <begin position="130"/>
        <end position="154"/>
    </location>
</feature>
<dbReference type="InterPro" id="IPR032816">
    <property type="entry name" value="VTT_dom"/>
</dbReference>
<keyword evidence="1" id="KW-0472">Membrane</keyword>
<feature type="domain" description="VTT" evidence="2">
    <location>
        <begin position="118"/>
        <end position="238"/>
    </location>
</feature>
<keyword evidence="1" id="KW-0812">Transmembrane</keyword>
<evidence type="ECO:0000313" key="4">
    <source>
        <dbReference type="Proteomes" id="UP000594263"/>
    </source>
</evidence>
<evidence type="ECO:0000313" key="3">
    <source>
        <dbReference type="EnsemblPlants" id="Kaladp0015s0023.2.v1.1"/>
    </source>
</evidence>
<feature type="transmembrane region" description="Helical" evidence="1">
    <location>
        <begin position="192"/>
        <end position="211"/>
    </location>
</feature>
<evidence type="ECO:0000259" key="2">
    <source>
        <dbReference type="Pfam" id="PF09335"/>
    </source>
</evidence>
<dbReference type="PANTHER" id="PTHR46431">
    <property type="entry name" value="EXPRESSED PROTEIN"/>
    <property type="match status" value="1"/>
</dbReference>
<organism evidence="3 4">
    <name type="scientific">Kalanchoe fedtschenkoi</name>
    <name type="common">Lavender scallops</name>
    <name type="synonym">South American air plant</name>
    <dbReference type="NCBI Taxonomy" id="63787"/>
    <lineage>
        <taxon>Eukaryota</taxon>
        <taxon>Viridiplantae</taxon>
        <taxon>Streptophyta</taxon>
        <taxon>Embryophyta</taxon>
        <taxon>Tracheophyta</taxon>
        <taxon>Spermatophyta</taxon>
        <taxon>Magnoliopsida</taxon>
        <taxon>eudicotyledons</taxon>
        <taxon>Gunneridae</taxon>
        <taxon>Pentapetalae</taxon>
        <taxon>Saxifragales</taxon>
        <taxon>Crassulaceae</taxon>
        <taxon>Kalanchoe</taxon>
    </lineage>
</organism>
<accession>A0A7N0SZ39</accession>
<dbReference type="EnsemblPlants" id="Kaladp0015s0023.1.v1.1">
    <property type="protein sequence ID" value="Kaladp0015s0023.1.v1.1"/>
    <property type="gene ID" value="Kaladp0015s0023.v1.1"/>
</dbReference>
<feature type="transmembrane region" description="Helical" evidence="1">
    <location>
        <begin position="53"/>
        <end position="77"/>
    </location>
</feature>
<sequence>MTFVGDIDEVAPELILRVDDEKRAYVELDDGDFEYSGSEQPSSSCSSWRKWRLWWWVKLIFLILCLVVIAGVCIQWVGPYFMDKDIIPVISWETRTFTNAELAIIIFASVAIFPSLLLPSTPSMWVAGITFGYGFGFMLIMAGVAVGVSLPFFIGSLFHHRIQLLLEKHPKRASIIKIAGEGTWFSQFKSVLLIRISPFPYIIYNYCAVATSVKYFPYLLGSLFGIVPEVFIAIYTGIFIQTLADASHNRHSLSASQILVNAAGFCATIATTIICTAYAKKKLKALHNEDEQLLLA</sequence>